<keyword evidence="6 15" id="KW-0456">Lyase</keyword>
<dbReference type="InterPro" id="IPR001544">
    <property type="entry name" value="Aminotrans_IV"/>
</dbReference>
<evidence type="ECO:0000256" key="5">
    <source>
        <dbReference type="ARBA" id="ARBA00022909"/>
    </source>
</evidence>
<sequence length="274" mass="31476">MTHWINGQKNKVIDITDRSISFGDGCFTTIYALNHKALMLNEHIDRLTIDCQRLKIVQPDWDLLIRDIKHICILQSDAKFVLKIIISRGKGNRGYSSKLINKPTIIIITSKFPTHYNKLKKKGATLIVSSVLLSRNKLLAGIKHLNRLEQVLIKHEIDEYGVDEAIALDTLGNIIECCSANIFWRTGLKIYTPILSHSGVNGIMRQKIISILSNSYFSLQEVKKPIYALLKCNEIIICNVLMQVLYINCVKSKKLKFKKKYFSNELFKYLMLHI</sequence>
<dbReference type="STRING" id="1715285.SOFFGTOCOR_0067"/>
<dbReference type="FunFam" id="3.20.10.10:FF:000002">
    <property type="entry name" value="D-alanine aminotransferase"/>
    <property type="match status" value="1"/>
</dbReference>
<keyword evidence="4 14" id="KW-0663">Pyridoxal phosphate</keyword>
<dbReference type="GO" id="GO:0008696">
    <property type="term" value="F:4-amino-4-deoxychorismate lyase activity"/>
    <property type="evidence" value="ECO:0007669"/>
    <property type="project" value="UniProtKB-UniRule"/>
</dbReference>
<accession>A0A0M6W6R1</accession>
<organism evidence="15 16">
    <name type="scientific">Candidatus Providencia siddallii</name>
    <dbReference type="NCBI Taxonomy" id="1715285"/>
    <lineage>
        <taxon>Bacteria</taxon>
        <taxon>Pseudomonadati</taxon>
        <taxon>Pseudomonadota</taxon>
        <taxon>Gammaproteobacteria</taxon>
        <taxon>Enterobacterales</taxon>
        <taxon>Morganellaceae</taxon>
        <taxon>Providencia</taxon>
    </lineage>
</organism>
<dbReference type="Pfam" id="PF01063">
    <property type="entry name" value="Aminotran_4"/>
    <property type="match status" value="1"/>
</dbReference>
<evidence type="ECO:0000256" key="9">
    <source>
        <dbReference type="ARBA" id="ARBA00049529"/>
    </source>
</evidence>
<evidence type="ECO:0000256" key="3">
    <source>
        <dbReference type="ARBA" id="ARBA00011738"/>
    </source>
</evidence>
<dbReference type="InterPro" id="IPR043131">
    <property type="entry name" value="BCAT-like_N"/>
</dbReference>
<dbReference type="SUPFAM" id="SSF56752">
    <property type="entry name" value="D-aminoacid aminotransferase-like PLP-dependent enzymes"/>
    <property type="match status" value="1"/>
</dbReference>
<evidence type="ECO:0000256" key="7">
    <source>
        <dbReference type="ARBA" id="ARBA00035633"/>
    </source>
</evidence>
<dbReference type="EC" id="4.1.3.38" evidence="8 12"/>
<protein>
    <recommendedName>
        <fullName evidence="11 12">Aminodeoxychorismate lyase</fullName>
        <ecNumber evidence="8 12">4.1.3.38</ecNumber>
    </recommendedName>
</protein>
<dbReference type="InterPro" id="IPR043132">
    <property type="entry name" value="BCAT-like_C"/>
</dbReference>
<dbReference type="InterPro" id="IPR018300">
    <property type="entry name" value="Aminotrans_IV_CS"/>
</dbReference>
<evidence type="ECO:0000256" key="10">
    <source>
        <dbReference type="ARBA" id="ARBA00054027"/>
    </source>
</evidence>
<dbReference type="GO" id="GO:0046656">
    <property type="term" value="P:folic acid biosynthetic process"/>
    <property type="evidence" value="ECO:0007669"/>
    <property type="project" value="UniProtKB-KW"/>
</dbReference>
<evidence type="ECO:0000256" key="13">
    <source>
        <dbReference type="RuleBase" id="RU004106"/>
    </source>
</evidence>
<evidence type="ECO:0000256" key="12">
    <source>
        <dbReference type="NCBIfam" id="TIGR03461"/>
    </source>
</evidence>
<gene>
    <name evidence="15" type="primary">pabC</name>
    <name evidence="15" type="ORF">SOFFGTOCOR_0067</name>
</gene>
<keyword evidence="5" id="KW-0289">Folate biosynthesis</keyword>
<reference evidence="16" key="1">
    <citation type="submission" date="2015-05" db="EMBL/GenBank/DDBJ databases">
        <authorList>
            <person name="Manzano-Marin A."/>
        </authorList>
    </citation>
    <scope>NUCLEOTIDE SEQUENCE [LARGE SCALE GENOMIC DNA]</scope>
    <source>
        <strain evidence="16">officinalis</strain>
    </source>
</reference>
<dbReference type="Proteomes" id="UP000242301">
    <property type="component" value="Unassembled WGS sequence"/>
</dbReference>
<dbReference type="PROSITE" id="PS00770">
    <property type="entry name" value="AA_TRANSFER_CLASS_4"/>
    <property type="match status" value="1"/>
</dbReference>
<dbReference type="AlphaFoldDB" id="A0A0M6W6R1"/>
<evidence type="ECO:0000256" key="4">
    <source>
        <dbReference type="ARBA" id="ARBA00022898"/>
    </source>
</evidence>
<comment type="similarity">
    <text evidence="2 13">Belongs to the class-IV pyridoxal-phosphate-dependent aminotransferase family.</text>
</comment>
<dbReference type="GO" id="GO:0005829">
    <property type="term" value="C:cytosol"/>
    <property type="evidence" value="ECO:0007669"/>
    <property type="project" value="TreeGrafter"/>
</dbReference>
<evidence type="ECO:0000313" key="15">
    <source>
        <dbReference type="EMBL" id="CRK85513.1"/>
    </source>
</evidence>
<dbReference type="GO" id="GO:0008153">
    <property type="term" value="P:4-aminobenzoate biosynthetic process"/>
    <property type="evidence" value="ECO:0007669"/>
    <property type="project" value="UniProtKB-UniRule"/>
</dbReference>
<dbReference type="PANTHER" id="PTHR42743:SF2">
    <property type="entry name" value="AMINODEOXYCHORISMATE LYASE"/>
    <property type="match status" value="1"/>
</dbReference>
<proteinExistence type="inferred from homology"/>
<evidence type="ECO:0000256" key="2">
    <source>
        <dbReference type="ARBA" id="ARBA00009320"/>
    </source>
</evidence>
<dbReference type="Gene3D" id="3.20.10.10">
    <property type="entry name" value="D-amino Acid Aminotransferase, subunit A, domain 2"/>
    <property type="match status" value="1"/>
</dbReference>
<dbReference type="InterPro" id="IPR036038">
    <property type="entry name" value="Aminotransferase-like"/>
</dbReference>
<evidence type="ECO:0000256" key="1">
    <source>
        <dbReference type="ARBA" id="ARBA00001933"/>
    </source>
</evidence>
<comment type="cofactor">
    <cofactor evidence="1 14">
        <name>pyridoxal 5'-phosphate</name>
        <dbReference type="ChEBI" id="CHEBI:597326"/>
    </cofactor>
</comment>
<dbReference type="EMBL" id="CVRF01000001">
    <property type="protein sequence ID" value="CRK85513.1"/>
    <property type="molecule type" value="Genomic_DNA"/>
</dbReference>
<evidence type="ECO:0000256" key="11">
    <source>
        <dbReference type="ARBA" id="ARBA00069174"/>
    </source>
</evidence>
<comment type="pathway">
    <text evidence="7">Cofactor biosynthesis; tetrahydrofolate biosynthesis; 4-aminobenzoate from chorismate: step 2/2.</text>
</comment>
<dbReference type="InterPro" id="IPR050571">
    <property type="entry name" value="Class-IV_PLP-Dep_Aminotrnsfr"/>
</dbReference>
<comment type="catalytic activity">
    <reaction evidence="9">
        <text>4-amino-4-deoxychorismate = 4-aminobenzoate + pyruvate + H(+)</text>
        <dbReference type="Rhea" id="RHEA:16201"/>
        <dbReference type="ChEBI" id="CHEBI:15361"/>
        <dbReference type="ChEBI" id="CHEBI:15378"/>
        <dbReference type="ChEBI" id="CHEBI:17836"/>
        <dbReference type="ChEBI" id="CHEBI:58406"/>
        <dbReference type="EC" id="4.1.3.38"/>
    </reaction>
</comment>
<evidence type="ECO:0000256" key="8">
    <source>
        <dbReference type="ARBA" id="ARBA00035676"/>
    </source>
</evidence>
<dbReference type="NCBIfam" id="TIGR03461">
    <property type="entry name" value="pabC_Proteo"/>
    <property type="match status" value="1"/>
</dbReference>
<evidence type="ECO:0000256" key="14">
    <source>
        <dbReference type="RuleBase" id="RU004516"/>
    </source>
</evidence>
<comment type="function">
    <text evidence="10">Involved in the biosynthesis of p-aminobenzoate (PABA), a precursor of tetrahydrofolate. Converts 4-amino-4-deoxychorismate into 4-aminobenzoate (PABA) and pyruvate.</text>
</comment>
<evidence type="ECO:0000313" key="16">
    <source>
        <dbReference type="Proteomes" id="UP000242301"/>
    </source>
</evidence>
<dbReference type="PANTHER" id="PTHR42743">
    <property type="entry name" value="AMINO-ACID AMINOTRANSFERASE"/>
    <property type="match status" value="1"/>
</dbReference>
<dbReference type="NCBIfam" id="NF004761">
    <property type="entry name" value="PRK06092.1"/>
    <property type="match status" value="1"/>
</dbReference>
<comment type="subunit">
    <text evidence="3">Homodimer.</text>
</comment>
<dbReference type="InterPro" id="IPR017824">
    <property type="entry name" value="Aminodeoxychorismate_lyase_IV"/>
</dbReference>
<dbReference type="Gene3D" id="3.30.470.10">
    <property type="match status" value="1"/>
</dbReference>
<keyword evidence="16" id="KW-1185">Reference proteome</keyword>
<evidence type="ECO:0000256" key="6">
    <source>
        <dbReference type="ARBA" id="ARBA00023239"/>
    </source>
</evidence>
<name>A0A0M6W6R1_9GAMM</name>
<dbReference type="GO" id="GO:0030170">
    <property type="term" value="F:pyridoxal phosphate binding"/>
    <property type="evidence" value="ECO:0007669"/>
    <property type="project" value="InterPro"/>
</dbReference>